<feature type="domain" description="Periplasmic binding protein" evidence="5">
    <location>
        <begin position="33"/>
        <end position="286"/>
    </location>
</feature>
<dbReference type="EMBL" id="JAQQAL010000010">
    <property type="protein sequence ID" value="MDC7225938.1"/>
    <property type="molecule type" value="Genomic_DNA"/>
</dbReference>
<dbReference type="InterPro" id="IPR028082">
    <property type="entry name" value="Peripla_BP_I"/>
</dbReference>
<comment type="subcellular location">
    <subcellularLocation>
        <location evidence="1">Cell envelope</location>
    </subcellularLocation>
</comment>
<dbReference type="Pfam" id="PF13407">
    <property type="entry name" value="Peripla_BP_4"/>
    <property type="match status" value="1"/>
</dbReference>
<evidence type="ECO:0000256" key="1">
    <source>
        <dbReference type="ARBA" id="ARBA00004196"/>
    </source>
</evidence>
<evidence type="ECO:0000256" key="3">
    <source>
        <dbReference type="ARBA" id="ARBA00022729"/>
    </source>
</evidence>
<name>A0AAJ1IDR5_9SPIO</name>
<sequence>MRKVILMVLAIMLVMSTAVFSGGQQENGVDKYALMMSHMTNSFTITLSNAVKAAAEDLGVELVVFDGGQDVSKQISQVESAINQGYAGILIEPASVDGIKPAVTAASKAGIPIVTINQKITNQELADAFVGVEHVEGGEIEMKYVVEAIGGKGKIAFLLGPLGSDGQIGRTTGYYNILEDYPDIEVVYEQSANWRTDEALKLAENWLQTGVELVAIVANNDGMAMGALKAVEDAKMLDKIKIFGVDATDDALAAVAEGRLSATVSQSTEAQALAAMDALVKLANGEDVPSEIIVGHTLITKENVADFQ</sequence>
<dbReference type="GO" id="GO:0030313">
    <property type="term" value="C:cell envelope"/>
    <property type="evidence" value="ECO:0007669"/>
    <property type="project" value="UniProtKB-SubCell"/>
</dbReference>
<dbReference type="Proteomes" id="UP001221217">
    <property type="component" value="Unassembled WGS sequence"/>
</dbReference>
<accession>A0AAJ1IDR5</accession>
<dbReference type="AlphaFoldDB" id="A0AAJ1IDR5"/>
<organism evidence="6 7">
    <name type="scientific">Candidatus Thalassospirochaeta sargassi</name>
    <dbReference type="NCBI Taxonomy" id="3119039"/>
    <lineage>
        <taxon>Bacteria</taxon>
        <taxon>Pseudomonadati</taxon>
        <taxon>Spirochaetota</taxon>
        <taxon>Spirochaetia</taxon>
        <taxon>Spirochaetales</taxon>
        <taxon>Spirochaetaceae</taxon>
        <taxon>Candidatus Thalassospirochaeta</taxon>
    </lineage>
</organism>
<dbReference type="PANTHER" id="PTHR46847">
    <property type="entry name" value="D-ALLOSE-BINDING PERIPLASMIC PROTEIN-RELATED"/>
    <property type="match status" value="1"/>
</dbReference>
<evidence type="ECO:0000259" key="5">
    <source>
        <dbReference type="Pfam" id="PF13407"/>
    </source>
</evidence>
<dbReference type="InterPro" id="IPR025997">
    <property type="entry name" value="SBP_2_dom"/>
</dbReference>
<dbReference type="GO" id="GO:0030246">
    <property type="term" value="F:carbohydrate binding"/>
    <property type="evidence" value="ECO:0007669"/>
    <property type="project" value="UniProtKB-ARBA"/>
</dbReference>
<comment type="caution">
    <text evidence="6">The sequence shown here is derived from an EMBL/GenBank/DDBJ whole genome shotgun (WGS) entry which is preliminary data.</text>
</comment>
<dbReference type="CDD" id="cd01536">
    <property type="entry name" value="PBP1_ABC_sugar_binding-like"/>
    <property type="match status" value="1"/>
</dbReference>
<protein>
    <submittedName>
        <fullName evidence="6">Sugar ABC transporter substrate-binding protein</fullName>
    </submittedName>
</protein>
<evidence type="ECO:0000256" key="4">
    <source>
        <dbReference type="SAM" id="SignalP"/>
    </source>
</evidence>
<evidence type="ECO:0000313" key="6">
    <source>
        <dbReference type="EMBL" id="MDC7225938.1"/>
    </source>
</evidence>
<feature type="signal peptide" evidence="4">
    <location>
        <begin position="1"/>
        <end position="21"/>
    </location>
</feature>
<keyword evidence="3 4" id="KW-0732">Signal</keyword>
<evidence type="ECO:0000256" key="2">
    <source>
        <dbReference type="ARBA" id="ARBA00007639"/>
    </source>
</evidence>
<feature type="chain" id="PRO_5042467503" evidence="4">
    <location>
        <begin position="22"/>
        <end position="308"/>
    </location>
</feature>
<dbReference type="Gene3D" id="3.40.50.2300">
    <property type="match status" value="2"/>
</dbReference>
<proteinExistence type="inferred from homology"/>
<dbReference type="PANTHER" id="PTHR46847:SF1">
    <property type="entry name" value="D-ALLOSE-BINDING PERIPLASMIC PROTEIN-RELATED"/>
    <property type="match status" value="1"/>
</dbReference>
<gene>
    <name evidence="6" type="ORF">PQJ61_04140</name>
</gene>
<dbReference type="SUPFAM" id="SSF53822">
    <property type="entry name" value="Periplasmic binding protein-like I"/>
    <property type="match status" value="1"/>
</dbReference>
<comment type="similarity">
    <text evidence="2">Belongs to the bacterial solute-binding protein 2 family.</text>
</comment>
<reference evidence="6 7" key="1">
    <citation type="submission" date="2022-12" db="EMBL/GenBank/DDBJ databases">
        <title>Metagenome assembled genome from gulf of manar.</title>
        <authorList>
            <person name="Kohli P."/>
            <person name="Pk S."/>
            <person name="Venkata Ramana C."/>
            <person name="Sasikala C."/>
        </authorList>
    </citation>
    <scope>NUCLEOTIDE SEQUENCE [LARGE SCALE GENOMIC DNA]</scope>
    <source>
        <strain evidence="6">JB008</strain>
    </source>
</reference>
<evidence type="ECO:0000313" key="7">
    <source>
        <dbReference type="Proteomes" id="UP001221217"/>
    </source>
</evidence>